<name>A0A1G1ZNJ7_9BACT</name>
<gene>
    <name evidence="1" type="ORF">A3A16_01330</name>
</gene>
<sequence length="395" mass="45200">MEALEKLTAEKPKAEAAEIFDPQAELGRVKELPKEERSEALREYKENLAWQKEGIAKMQAAFIEIIRNNPDISLEELDQRAEDFGKELKLSPHQKVVTRTVLEIYVKKHQAIKKIREKYPDDADLFQALFGQKPEGFVEILHGPITLFVRCHNVKDFALIQTQAFKTKKVISREELAMASIMGGISVYPSLIPGLEGVITAENTQGRKFDKGGATIFKHEEQHALNRWFEKETERQTYVGELERAKSDGEREFSLKGLLRVIRESKLESAKNELLAYFKEGRGGVAIFDTLTTPTEKGGLYDYFAGAKKFWRDYFLNILGREHEKLIERSIKAVFELEYHDLLRGGIAAFVILKSNGFSTDQAIGFLIGEPLEKWPKVVRRILEKRISARKNDNN</sequence>
<dbReference type="AlphaFoldDB" id="A0A1G1ZNJ7"/>
<accession>A0A1G1ZNJ7</accession>
<evidence type="ECO:0000313" key="2">
    <source>
        <dbReference type="Proteomes" id="UP000177942"/>
    </source>
</evidence>
<organism evidence="1 2">
    <name type="scientific">Candidatus Harrisonbacteria bacterium RIFCSPLOWO2_01_FULL_44_18</name>
    <dbReference type="NCBI Taxonomy" id="1798407"/>
    <lineage>
        <taxon>Bacteria</taxon>
        <taxon>Candidatus Harrisoniibacteriota</taxon>
    </lineage>
</organism>
<protein>
    <submittedName>
        <fullName evidence="1">Uncharacterized protein</fullName>
    </submittedName>
</protein>
<proteinExistence type="predicted"/>
<evidence type="ECO:0000313" key="1">
    <source>
        <dbReference type="EMBL" id="OGY66009.1"/>
    </source>
</evidence>
<comment type="caution">
    <text evidence="1">The sequence shown here is derived from an EMBL/GenBank/DDBJ whole genome shotgun (WGS) entry which is preliminary data.</text>
</comment>
<dbReference type="STRING" id="1798407.A3A16_01330"/>
<reference evidence="1 2" key="1">
    <citation type="journal article" date="2016" name="Nat. Commun.">
        <title>Thousands of microbial genomes shed light on interconnected biogeochemical processes in an aquifer system.</title>
        <authorList>
            <person name="Anantharaman K."/>
            <person name="Brown C.T."/>
            <person name="Hug L.A."/>
            <person name="Sharon I."/>
            <person name="Castelle C.J."/>
            <person name="Probst A.J."/>
            <person name="Thomas B.C."/>
            <person name="Singh A."/>
            <person name="Wilkins M.J."/>
            <person name="Karaoz U."/>
            <person name="Brodie E.L."/>
            <person name="Williams K.H."/>
            <person name="Hubbard S.S."/>
            <person name="Banfield J.F."/>
        </authorList>
    </citation>
    <scope>NUCLEOTIDE SEQUENCE [LARGE SCALE GENOMIC DNA]</scope>
</reference>
<dbReference type="Proteomes" id="UP000177942">
    <property type="component" value="Unassembled WGS sequence"/>
</dbReference>
<dbReference type="EMBL" id="MHJJ01000005">
    <property type="protein sequence ID" value="OGY66009.1"/>
    <property type="molecule type" value="Genomic_DNA"/>
</dbReference>